<evidence type="ECO:0000256" key="5">
    <source>
        <dbReference type="ARBA" id="ARBA00022989"/>
    </source>
</evidence>
<dbReference type="GO" id="GO:0005886">
    <property type="term" value="C:plasma membrane"/>
    <property type="evidence" value="ECO:0007669"/>
    <property type="project" value="UniProtKB-SubCell"/>
</dbReference>
<reference evidence="8" key="1">
    <citation type="submission" date="2016-10" db="EMBL/GenBank/DDBJ databases">
        <authorList>
            <person name="Sun J."/>
        </authorList>
    </citation>
    <scope>NUCLEOTIDE SEQUENCE</scope>
    <source>
        <strain evidence="8">GD46</strain>
        <plasmid evidence="8">pGD46-3</plasmid>
    </source>
</reference>
<dbReference type="InterPro" id="IPR027417">
    <property type="entry name" value="P-loop_NTPase"/>
</dbReference>
<accession>A0A1U9XFD5</accession>
<dbReference type="Pfam" id="PF02534">
    <property type="entry name" value="T4SS-DNA_transf"/>
    <property type="match status" value="1"/>
</dbReference>
<dbReference type="SUPFAM" id="SSF52540">
    <property type="entry name" value="P-loop containing nucleoside triphosphate hydrolases"/>
    <property type="match status" value="1"/>
</dbReference>
<evidence type="ECO:0000313" key="8">
    <source>
        <dbReference type="EMBL" id="AQZ20204.1"/>
    </source>
</evidence>
<keyword evidence="6 7" id="KW-0472">Membrane</keyword>
<keyword evidence="3" id="KW-1003">Cell membrane</keyword>
<dbReference type="InterPro" id="IPR003688">
    <property type="entry name" value="TraG/VirD4"/>
</dbReference>
<proteinExistence type="inferred from homology"/>
<organism evidence="8">
    <name type="scientific">Escherichia coli</name>
    <dbReference type="NCBI Taxonomy" id="562"/>
    <lineage>
        <taxon>Bacteria</taxon>
        <taxon>Pseudomonadati</taxon>
        <taxon>Pseudomonadota</taxon>
        <taxon>Gammaproteobacteria</taxon>
        <taxon>Enterobacterales</taxon>
        <taxon>Enterobacteriaceae</taxon>
        <taxon>Escherichia</taxon>
    </lineage>
</organism>
<evidence type="ECO:0000256" key="2">
    <source>
        <dbReference type="ARBA" id="ARBA00008806"/>
    </source>
</evidence>
<dbReference type="InterPro" id="IPR051539">
    <property type="entry name" value="T4SS-coupling_protein"/>
</dbReference>
<keyword evidence="5 7" id="KW-1133">Transmembrane helix</keyword>
<geneLocation type="plasmid" evidence="8">
    <name>pGD46-3</name>
</geneLocation>
<dbReference type="PANTHER" id="PTHR37937:SF1">
    <property type="entry name" value="CONJUGATIVE TRANSFER: DNA TRANSPORT"/>
    <property type="match status" value="1"/>
</dbReference>
<feature type="transmembrane region" description="Helical" evidence="7">
    <location>
        <begin position="57"/>
        <end position="79"/>
    </location>
</feature>
<evidence type="ECO:0000256" key="3">
    <source>
        <dbReference type="ARBA" id="ARBA00022475"/>
    </source>
</evidence>
<name>A0A1U9XFD5_ECOLX</name>
<evidence type="ECO:0000256" key="1">
    <source>
        <dbReference type="ARBA" id="ARBA00004651"/>
    </source>
</evidence>
<protein>
    <submittedName>
        <fullName evidence="8">Conjugal transfer protein TraG</fullName>
    </submittedName>
</protein>
<evidence type="ECO:0000256" key="6">
    <source>
        <dbReference type="ARBA" id="ARBA00023136"/>
    </source>
</evidence>
<dbReference type="AlphaFoldDB" id="A0A1U9XFD5"/>
<evidence type="ECO:0000256" key="4">
    <source>
        <dbReference type="ARBA" id="ARBA00022692"/>
    </source>
</evidence>
<dbReference type="EMBL" id="KY075652">
    <property type="protein sequence ID" value="AQZ20204.1"/>
    <property type="molecule type" value="Genomic_DNA"/>
</dbReference>
<evidence type="ECO:0000256" key="7">
    <source>
        <dbReference type="SAM" id="Phobius"/>
    </source>
</evidence>
<dbReference type="PANTHER" id="PTHR37937">
    <property type="entry name" value="CONJUGATIVE TRANSFER: DNA TRANSPORT"/>
    <property type="match status" value="1"/>
</dbReference>
<comment type="subcellular location">
    <subcellularLocation>
        <location evidence="1">Cell membrane</location>
        <topology evidence="1">Multi-pass membrane protein</topology>
    </subcellularLocation>
</comment>
<keyword evidence="8" id="KW-0614">Plasmid</keyword>
<comment type="similarity">
    <text evidence="2">Belongs to the VirD4/TraG family.</text>
</comment>
<keyword evidence="4 7" id="KW-0812">Transmembrane</keyword>
<gene>
    <name evidence="8" type="primary">traG_2</name>
    <name evidence="8" type="ORF">pGD46-3_00018</name>
</gene>
<sequence length="362" mass="40895">MLVAAWFAGSFIFFVLYFSQIKNLKPLKAVFRSIDAYRMDIFTDSLTLSVVTTDIRVLAFVALGAGFVVSLIIPVAALIKLNEKKENIFGDARFATINDIRESNSFTLDGDEKDGIIVGIKDKKIIRYVGAAFSAMGAGTRAGKGAGIVITNLMKYWWSVIILDPKRECFNITSLIRKVILGHEVYKFDPFSSVTHRFNPLYYVSMGTSEGFNQLENLSLIIYPYKTDGADAGSYLNKTAGGVFKSYAVALWFMIKNDKAGLKTLDIEPVFSMSKINQLFERAEPEHLLSFMNDIRSELRGKTKRLLILVSLALRHSLRWRIKQKHNSKATFLMDYHRLLTPMWQMLLMEMILICGRCGKSG</sequence>